<feature type="transmembrane region" description="Helical" evidence="1">
    <location>
        <begin position="84"/>
        <end position="104"/>
    </location>
</feature>
<protein>
    <submittedName>
        <fullName evidence="2">Terminase</fullName>
    </submittedName>
</protein>
<accession>A0A291DCK9</accession>
<organism evidence="2 3">
    <name type="scientific">Rothia mucilaginosa</name>
    <dbReference type="NCBI Taxonomy" id="43675"/>
    <lineage>
        <taxon>Bacteria</taxon>
        <taxon>Bacillati</taxon>
        <taxon>Actinomycetota</taxon>
        <taxon>Actinomycetes</taxon>
        <taxon>Micrococcales</taxon>
        <taxon>Micrococcaceae</taxon>
        <taxon>Rothia</taxon>
    </lineage>
</organism>
<keyword evidence="1" id="KW-0812">Transmembrane</keyword>
<dbReference type="Gene3D" id="3.40.50.300">
    <property type="entry name" value="P-loop containing nucleotide triphosphate hydrolases"/>
    <property type="match status" value="1"/>
</dbReference>
<name>A0A291DCK9_9MICC</name>
<evidence type="ECO:0000313" key="2">
    <source>
        <dbReference type="EMBL" id="ATF62281.1"/>
    </source>
</evidence>
<reference evidence="3" key="1">
    <citation type="submission" date="2017-09" db="EMBL/GenBank/DDBJ databases">
        <title>FDA dAtabase for Regulatory Grade micrObial Sequences (FDA-ARGOS): Supporting development and validation of Infectious Disease Dx tests.</title>
        <authorList>
            <person name="Minogue T."/>
            <person name="Wolcott M."/>
            <person name="Wasieloski L."/>
            <person name="Aguilar W."/>
            <person name="Moore D."/>
            <person name="Tallon L."/>
            <person name="Sadzewicz L."/>
            <person name="Ott S."/>
            <person name="Zhao X."/>
            <person name="Nagaraj S."/>
            <person name="Vavikolanu K."/>
            <person name="Aluvathingal J."/>
            <person name="Nadendla S."/>
            <person name="Sichtig H."/>
        </authorList>
    </citation>
    <scope>NUCLEOTIDE SEQUENCE [LARGE SCALE GENOMIC DNA]</scope>
    <source>
        <strain evidence="3">FDAARGOS_369</strain>
    </source>
</reference>
<dbReference type="Proteomes" id="UP000218628">
    <property type="component" value="Chromosome"/>
</dbReference>
<gene>
    <name evidence="2" type="ORF">CO690_00765</name>
</gene>
<dbReference type="EMBL" id="CP023510">
    <property type="protein sequence ID" value="ATF62281.1"/>
    <property type="molecule type" value="Genomic_DNA"/>
</dbReference>
<dbReference type="AlphaFoldDB" id="A0A291DCK9"/>
<keyword evidence="1" id="KW-1133">Transmembrane helix</keyword>
<proteinExistence type="predicted"/>
<keyword evidence="1" id="KW-0472">Membrane</keyword>
<evidence type="ECO:0000313" key="3">
    <source>
        <dbReference type="Proteomes" id="UP000218628"/>
    </source>
</evidence>
<evidence type="ECO:0000256" key="1">
    <source>
        <dbReference type="SAM" id="Phobius"/>
    </source>
</evidence>
<dbReference type="InterPro" id="IPR027417">
    <property type="entry name" value="P-loop_NTPase"/>
</dbReference>
<dbReference type="RefSeq" id="WP_070600041.1">
    <property type="nucleotide sequence ID" value="NZ_CP023510.1"/>
</dbReference>
<sequence length="483" mass="52556">MSKTSLSTRKLSDLARHLVIPAGIETTAWPHLAQALRRMRYPLDTWQMSLGKLLVAKRADGIYACGVGGAVFSLPRQVGKTHTIAGLIFGLCVAFPGTFVLWSAHRARTHNETFRSMQGIANKPDIMPFIGHVHRAAGSEGIEFANGSRILFGARENGFGRGFAKVDVLVFDEAQILSEKAMDDMVPATNAAPNGLVIMLGTPPRPNDPGEVFRQRREDALKGDKDTLYVEFSADPDGRLDDKRQWAKANPSYPERTSATAFGRLRKMLGSDESFRREALGVWDELAGVTSAFTPDAWNALEGTAPETGRDVYGVRFSPDGLEVALAVARRPEEGPVFIEGIRSEPLSAGTGWLVDFLASKQERAAQIVVDGKSGVGYLIQALHDAGVKNKKLIWQPSLDQVIAAHAMFDQAVISHDVAHSAQPEMTVQVLAASRRKIGSRGGFGWQAPEGGSVTMFEAATLAYWGAKVTRRNPIKRKQVISV</sequence>